<name>A0A6S7D414_9BURK</name>
<accession>A0A6S7D414</accession>
<dbReference type="Proteomes" id="UP000494115">
    <property type="component" value="Unassembled WGS sequence"/>
</dbReference>
<reference evidence="1 2" key="1">
    <citation type="submission" date="2020-04" db="EMBL/GenBank/DDBJ databases">
        <authorList>
            <person name="De Canck E."/>
        </authorList>
    </citation>
    <scope>NUCLEOTIDE SEQUENCE [LARGE SCALE GENOMIC DNA]</scope>
    <source>
        <strain evidence="1 2">LMG 28138</strain>
    </source>
</reference>
<proteinExistence type="predicted"/>
<evidence type="ECO:0000313" key="2">
    <source>
        <dbReference type="Proteomes" id="UP000494115"/>
    </source>
</evidence>
<keyword evidence="2" id="KW-1185">Reference proteome</keyword>
<gene>
    <name evidence="1" type="ORF">LMG28138_05747</name>
</gene>
<protein>
    <submittedName>
        <fullName evidence="1">Uncharacterized protein</fullName>
    </submittedName>
</protein>
<organism evidence="1 2">
    <name type="scientific">Pararobbsia alpina</name>
    <dbReference type="NCBI Taxonomy" id="621374"/>
    <lineage>
        <taxon>Bacteria</taxon>
        <taxon>Pseudomonadati</taxon>
        <taxon>Pseudomonadota</taxon>
        <taxon>Betaproteobacteria</taxon>
        <taxon>Burkholderiales</taxon>
        <taxon>Burkholderiaceae</taxon>
        <taxon>Pararobbsia</taxon>
    </lineage>
</organism>
<dbReference type="AlphaFoldDB" id="A0A6S7D414"/>
<dbReference type="EMBL" id="CADIKM010000078">
    <property type="protein sequence ID" value="CAB3806003.1"/>
    <property type="molecule type" value="Genomic_DNA"/>
</dbReference>
<sequence>MRIYFQDASLPTRAVKRVTSEVVVRSTSPGMRHKLRVESPPQNPIKAIAWNARRAPHRPVTSYGSNVETAAQRTPILIRMAVGTE</sequence>
<evidence type="ECO:0000313" key="1">
    <source>
        <dbReference type="EMBL" id="CAB3806003.1"/>
    </source>
</evidence>